<organism evidence="1 2">
    <name type="scientific">Panagrolaimus sp. JU765</name>
    <dbReference type="NCBI Taxonomy" id="591449"/>
    <lineage>
        <taxon>Eukaryota</taxon>
        <taxon>Metazoa</taxon>
        <taxon>Ecdysozoa</taxon>
        <taxon>Nematoda</taxon>
        <taxon>Chromadorea</taxon>
        <taxon>Rhabditida</taxon>
        <taxon>Tylenchina</taxon>
        <taxon>Panagrolaimomorpha</taxon>
        <taxon>Panagrolaimoidea</taxon>
        <taxon>Panagrolaimidae</taxon>
        <taxon>Panagrolaimus</taxon>
    </lineage>
</organism>
<evidence type="ECO:0000313" key="2">
    <source>
        <dbReference type="WBParaSite" id="JU765_v2.g5484.t1"/>
    </source>
</evidence>
<dbReference type="WBParaSite" id="JU765_v2.g5484.t1">
    <property type="protein sequence ID" value="JU765_v2.g5484.t1"/>
    <property type="gene ID" value="JU765_v2.g5484"/>
</dbReference>
<evidence type="ECO:0000313" key="1">
    <source>
        <dbReference type="Proteomes" id="UP000887576"/>
    </source>
</evidence>
<sequence length="202" mass="22388">MPESPDSALKPRKRFTIDSLLEQKLQSGVVSRNSEAAEDDENETASPENGSEEAATPDSGIEKQESEVQPTVPTAQMSFINAFAKLMAASSMQNLMSANNESNTLITHKRIHTGEKPFRCEHCGRAFRQPGNLTRHRLTHSQEKPFVCNECGKAFNRASNLSTHQRTHMQLSSRLHCGICSKSFAMKAELRSHFCSGKPLLS</sequence>
<accession>A0AC34RD59</accession>
<proteinExistence type="predicted"/>
<dbReference type="Proteomes" id="UP000887576">
    <property type="component" value="Unplaced"/>
</dbReference>
<protein>
    <submittedName>
        <fullName evidence="2">C2H2-type domain-containing protein</fullName>
    </submittedName>
</protein>
<name>A0AC34RD59_9BILA</name>
<reference evidence="2" key="1">
    <citation type="submission" date="2022-11" db="UniProtKB">
        <authorList>
            <consortium name="WormBaseParasite"/>
        </authorList>
    </citation>
    <scope>IDENTIFICATION</scope>
</reference>